<name>A0A1H3CMA5_9FLAO</name>
<protein>
    <submittedName>
        <fullName evidence="1">Uncharacterized protein</fullName>
    </submittedName>
</protein>
<keyword evidence="2" id="KW-1185">Reference proteome</keyword>
<dbReference type="STRING" id="762486.SAMN05444411_106204"/>
<gene>
    <name evidence="1" type="ORF">SAMN05444411_106204</name>
</gene>
<accession>A0A1H3CMA5</accession>
<dbReference type="AlphaFoldDB" id="A0A1H3CMA5"/>
<dbReference type="EMBL" id="FNNJ01000006">
    <property type="protein sequence ID" value="SDX55247.1"/>
    <property type="molecule type" value="Genomic_DNA"/>
</dbReference>
<dbReference type="Proteomes" id="UP000199595">
    <property type="component" value="Unassembled WGS sequence"/>
</dbReference>
<evidence type="ECO:0000313" key="1">
    <source>
        <dbReference type="EMBL" id="SDX55247.1"/>
    </source>
</evidence>
<evidence type="ECO:0000313" key="2">
    <source>
        <dbReference type="Proteomes" id="UP000199595"/>
    </source>
</evidence>
<reference evidence="1 2" key="1">
    <citation type="submission" date="2016-10" db="EMBL/GenBank/DDBJ databases">
        <authorList>
            <person name="de Groot N.N."/>
        </authorList>
    </citation>
    <scope>NUCLEOTIDE SEQUENCE [LARGE SCALE GENOMIC DNA]</scope>
    <source>
        <strain evidence="1 2">DSM 24956</strain>
    </source>
</reference>
<organism evidence="1 2">
    <name type="scientific">Lutibacter oricola</name>
    <dbReference type="NCBI Taxonomy" id="762486"/>
    <lineage>
        <taxon>Bacteria</taxon>
        <taxon>Pseudomonadati</taxon>
        <taxon>Bacteroidota</taxon>
        <taxon>Flavobacteriia</taxon>
        <taxon>Flavobacteriales</taxon>
        <taxon>Flavobacteriaceae</taxon>
        <taxon>Lutibacter</taxon>
    </lineage>
</organism>
<sequence>MELIKSMKKLPEPKKTYLEILEIHDKEVPIAN</sequence>
<proteinExistence type="predicted"/>